<gene>
    <name evidence="2" type="ORF">GCM10009751_09670</name>
</gene>
<evidence type="ECO:0000313" key="3">
    <source>
        <dbReference type="Proteomes" id="UP001501094"/>
    </source>
</evidence>
<keyword evidence="3" id="KW-1185">Reference proteome</keyword>
<evidence type="ECO:0000313" key="2">
    <source>
        <dbReference type="EMBL" id="GAA1854927.1"/>
    </source>
</evidence>
<comment type="caution">
    <text evidence="2">The sequence shown here is derived from an EMBL/GenBank/DDBJ whole genome shotgun (WGS) entry which is preliminary data.</text>
</comment>
<dbReference type="Proteomes" id="UP001501094">
    <property type="component" value="Unassembled WGS sequence"/>
</dbReference>
<dbReference type="RefSeq" id="WP_344100124.1">
    <property type="nucleotide sequence ID" value="NZ_BAAANL010000002.1"/>
</dbReference>
<name>A0ABP4ZK24_9MICO</name>
<feature type="domain" description="Helix-turn-helix" evidence="1">
    <location>
        <begin position="12"/>
        <end position="63"/>
    </location>
</feature>
<dbReference type="InterPro" id="IPR010093">
    <property type="entry name" value="SinI_DNA-bd"/>
</dbReference>
<accession>A0ABP4ZK24</accession>
<reference evidence="3" key="1">
    <citation type="journal article" date="2019" name="Int. J. Syst. Evol. Microbiol.">
        <title>The Global Catalogue of Microorganisms (GCM) 10K type strain sequencing project: providing services to taxonomists for standard genome sequencing and annotation.</title>
        <authorList>
            <consortium name="The Broad Institute Genomics Platform"/>
            <consortium name="The Broad Institute Genome Sequencing Center for Infectious Disease"/>
            <person name="Wu L."/>
            <person name="Ma J."/>
        </authorList>
    </citation>
    <scope>NUCLEOTIDE SEQUENCE [LARGE SCALE GENOMIC DNA]</scope>
    <source>
        <strain evidence="3">JCM 14326</strain>
    </source>
</reference>
<dbReference type="Pfam" id="PF12728">
    <property type="entry name" value="HTH_17"/>
    <property type="match status" value="1"/>
</dbReference>
<evidence type="ECO:0000259" key="1">
    <source>
        <dbReference type="Pfam" id="PF12728"/>
    </source>
</evidence>
<organism evidence="2 3">
    <name type="scientific">Myceligenerans crystallogenes</name>
    <dbReference type="NCBI Taxonomy" id="316335"/>
    <lineage>
        <taxon>Bacteria</taxon>
        <taxon>Bacillati</taxon>
        <taxon>Actinomycetota</taxon>
        <taxon>Actinomycetes</taxon>
        <taxon>Micrococcales</taxon>
        <taxon>Promicromonosporaceae</taxon>
        <taxon>Myceligenerans</taxon>
    </lineage>
</organism>
<dbReference type="InterPro" id="IPR041657">
    <property type="entry name" value="HTH_17"/>
</dbReference>
<sequence length="77" mass="8943">MESQYKPDDSRFMTLTDVCKTLDVSSAIVYGLLRSGDLPGIQVGPKKVWRIERAMFEEYIERQYKLVRERISAGELE</sequence>
<dbReference type="NCBIfam" id="TIGR01764">
    <property type="entry name" value="excise"/>
    <property type="match status" value="1"/>
</dbReference>
<proteinExistence type="predicted"/>
<protein>
    <recommendedName>
        <fullName evidence="1">Helix-turn-helix domain-containing protein</fullName>
    </recommendedName>
</protein>
<dbReference type="EMBL" id="BAAANL010000002">
    <property type="protein sequence ID" value="GAA1854927.1"/>
    <property type="molecule type" value="Genomic_DNA"/>
</dbReference>